<dbReference type="Gene3D" id="2.40.128.130">
    <property type="entry name" value="Autotransporter beta-domain"/>
    <property type="match status" value="1"/>
</dbReference>
<evidence type="ECO:0000313" key="2">
    <source>
        <dbReference type="Proteomes" id="UP000001077"/>
    </source>
</evidence>
<dbReference type="Proteomes" id="UP000001077">
    <property type="component" value="Unassembled WGS sequence"/>
</dbReference>
<dbReference type="PATRIC" id="fig|1094556.3.peg.896"/>
<gene>
    <name evidence="1" type="ORF">MCY_00784</name>
</gene>
<keyword evidence="2" id="KW-1185">Reference proteome</keyword>
<organism evidence="1 2">
    <name type="scientific">Bartonella rattimassiliensis 15908</name>
    <dbReference type="NCBI Taxonomy" id="1094556"/>
    <lineage>
        <taxon>Bacteria</taxon>
        <taxon>Pseudomonadati</taxon>
        <taxon>Pseudomonadota</taxon>
        <taxon>Alphaproteobacteria</taxon>
        <taxon>Hyphomicrobiales</taxon>
        <taxon>Bartonellaceae</taxon>
        <taxon>Bartonella</taxon>
    </lineage>
</organism>
<dbReference type="eggNOG" id="COG3468">
    <property type="taxonomic scope" value="Bacteria"/>
</dbReference>
<dbReference type="InterPro" id="IPR006315">
    <property type="entry name" value="OM_autotransptr_brl_dom"/>
</dbReference>
<dbReference type="NCBIfam" id="TIGR01414">
    <property type="entry name" value="autotrans_barl"/>
    <property type="match status" value="1"/>
</dbReference>
<sequence length="61" mass="6775">MSLINQRHPFTTDLSGNAGKLGIGLSSFVSEKLKLYGEAHYVKGRKIKQSFQGILGVRYSF</sequence>
<dbReference type="HOGENOM" id="CLU_2913132_0_0_5"/>
<proteinExistence type="predicted"/>
<dbReference type="SUPFAM" id="SSF103515">
    <property type="entry name" value="Autotransporter"/>
    <property type="match status" value="1"/>
</dbReference>
<reference evidence="1 2" key="1">
    <citation type="submission" date="2012-03" db="EMBL/GenBank/DDBJ databases">
        <title>The Genome Sequence of Bartonella rattimassiliensis 15908.</title>
        <authorList>
            <consortium name="The Broad Institute Genome Sequencing Platform"/>
            <consortium name="The Broad Institute Genome Sequencing Center for Infectious Disease"/>
            <person name="Feldgarden M."/>
            <person name="Kirby J."/>
            <person name="Kosoy M."/>
            <person name="Birtles R."/>
            <person name="Probert W.S."/>
            <person name="Chiaraviglio L."/>
            <person name="Young S.K."/>
            <person name="Zeng Q."/>
            <person name="Gargeya S."/>
            <person name="Fitzgerald M."/>
            <person name="Haas B."/>
            <person name="Abouelleil A."/>
            <person name="Alvarado L."/>
            <person name="Arachchi H.M."/>
            <person name="Berlin A."/>
            <person name="Chapman S.B."/>
            <person name="Gearin G."/>
            <person name="Goldberg J."/>
            <person name="Griggs A."/>
            <person name="Gujja S."/>
            <person name="Hansen M."/>
            <person name="Heiman D."/>
            <person name="Howarth C."/>
            <person name="Larimer J."/>
            <person name="Lui A."/>
            <person name="MacDonald P.J.P."/>
            <person name="McCowen C."/>
            <person name="Montmayeur A."/>
            <person name="Murphy C."/>
            <person name="Neiman D."/>
            <person name="Pearson M."/>
            <person name="Priest M."/>
            <person name="Roberts A."/>
            <person name="Saif S."/>
            <person name="Shea T."/>
            <person name="Sisk P."/>
            <person name="Stolte C."/>
            <person name="Sykes S."/>
            <person name="Wortman J."/>
            <person name="Nusbaum C."/>
            <person name="Birren B."/>
        </authorList>
    </citation>
    <scope>NUCLEOTIDE SEQUENCE [LARGE SCALE GENOMIC DNA]</scope>
    <source>
        <strain evidence="1 2">15908</strain>
    </source>
</reference>
<dbReference type="InterPro" id="IPR036709">
    <property type="entry name" value="Autotransporte_beta_dom_sf"/>
</dbReference>
<protein>
    <submittedName>
        <fullName evidence="1">Outer membrane autotransporter barrel domain-containing protein</fullName>
    </submittedName>
</protein>
<dbReference type="EMBL" id="AILY01000017">
    <property type="protein sequence ID" value="EJF86115.1"/>
    <property type="molecule type" value="Genomic_DNA"/>
</dbReference>
<comment type="caution">
    <text evidence="1">The sequence shown here is derived from an EMBL/GenBank/DDBJ whole genome shotgun (WGS) entry which is preliminary data.</text>
</comment>
<dbReference type="GO" id="GO:0019867">
    <property type="term" value="C:outer membrane"/>
    <property type="evidence" value="ECO:0007669"/>
    <property type="project" value="InterPro"/>
</dbReference>
<dbReference type="AlphaFoldDB" id="J1JP50"/>
<evidence type="ECO:0000313" key="1">
    <source>
        <dbReference type="EMBL" id="EJF86115.1"/>
    </source>
</evidence>
<accession>J1JP50</accession>
<name>J1JP50_9HYPH</name>